<dbReference type="InterPro" id="IPR012693">
    <property type="entry name" value="ABC_transpr_PhnC"/>
</dbReference>
<dbReference type="GO" id="GO:0005524">
    <property type="term" value="F:ATP binding"/>
    <property type="evidence" value="ECO:0007669"/>
    <property type="project" value="UniProtKB-KW"/>
</dbReference>
<keyword evidence="6" id="KW-1278">Translocase</keyword>
<evidence type="ECO:0000256" key="5">
    <source>
        <dbReference type="ARBA" id="ARBA00022840"/>
    </source>
</evidence>
<dbReference type="AlphaFoldDB" id="A0A7W5BYP5"/>
<evidence type="ECO:0000256" key="2">
    <source>
        <dbReference type="ARBA" id="ARBA00022448"/>
    </source>
</evidence>
<dbReference type="InterPro" id="IPR017871">
    <property type="entry name" value="ABC_transporter-like_CS"/>
</dbReference>
<dbReference type="SMART" id="SM00382">
    <property type="entry name" value="AAA"/>
    <property type="match status" value="1"/>
</dbReference>
<keyword evidence="10" id="KW-1185">Reference proteome</keyword>
<keyword evidence="5 9" id="KW-0067">ATP-binding</keyword>
<reference evidence="9 10" key="1">
    <citation type="submission" date="2020-08" db="EMBL/GenBank/DDBJ databases">
        <title>Genomic Encyclopedia of Type Strains, Phase III (KMG-III): the genomes of soil and plant-associated and newly described type strains.</title>
        <authorList>
            <person name="Whitman W."/>
        </authorList>
    </citation>
    <scope>NUCLEOTIDE SEQUENCE [LARGE SCALE GENOMIC DNA]</scope>
    <source>
        <strain evidence="9 10">CECT 5995</strain>
    </source>
</reference>
<comment type="subcellular location">
    <subcellularLocation>
        <location evidence="1">Cell inner membrane</location>
        <topology evidence="1">Peripheral membrane protein</topology>
    </subcellularLocation>
</comment>
<keyword evidence="4" id="KW-0547">Nucleotide-binding</keyword>
<name>A0A7W5BYP5_9GAMM</name>
<proteinExistence type="predicted"/>
<dbReference type="NCBIfam" id="TIGR02315">
    <property type="entry name" value="ABC_phnC"/>
    <property type="match status" value="1"/>
</dbReference>
<keyword evidence="3" id="KW-1003">Cell membrane</keyword>
<dbReference type="CDD" id="cd03256">
    <property type="entry name" value="ABC_PhnC_transporter"/>
    <property type="match status" value="1"/>
</dbReference>
<evidence type="ECO:0000256" key="4">
    <source>
        <dbReference type="ARBA" id="ARBA00022741"/>
    </source>
</evidence>
<keyword evidence="7" id="KW-0472">Membrane</keyword>
<accession>A0A7W5BYP5</accession>
<dbReference type="Proteomes" id="UP000525987">
    <property type="component" value="Unassembled WGS sequence"/>
</dbReference>
<dbReference type="GO" id="GO:0016887">
    <property type="term" value="F:ATP hydrolysis activity"/>
    <property type="evidence" value="ECO:0007669"/>
    <property type="project" value="InterPro"/>
</dbReference>
<keyword evidence="2" id="KW-0813">Transport</keyword>
<evidence type="ECO:0000259" key="8">
    <source>
        <dbReference type="PROSITE" id="PS50893"/>
    </source>
</evidence>
<dbReference type="RefSeq" id="WP_183387983.1">
    <property type="nucleotide sequence ID" value="NZ_JACHXM010000011.1"/>
</dbReference>
<sequence length="275" mass="29996">MSIPSIVVERLSKTFGQHPVLRDIDFTIHAGEMVALIGPSGSGKSTLLRHLIGLTRGDRGAAGRVRLQGREVQAGGRLARASRQQRCRTGYIFQQFNLVGRLSVLTNVLIGRLGCMPRGRALFGRFTPEERDMARRALARVGLEALADQRANTLSGGQMQRVAIARVLMQDTDVILADEPIASLDPRSAREVMQILERVNAEDGRTVVITLHQVEVARRFCKRAIALKAGRLYFDGPIGELTDGRLTALYENAGLDELKTRTPPVDLAAPVGALG</sequence>
<dbReference type="InterPro" id="IPR050086">
    <property type="entry name" value="MetN_ABC_transporter-like"/>
</dbReference>
<evidence type="ECO:0000256" key="3">
    <source>
        <dbReference type="ARBA" id="ARBA00022475"/>
    </source>
</evidence>
<gene>
    <name evidence="9" type="ORF">FHR96_002491</name>
</gene>
<evidence type="ECO:0000313" key="10">
    <source>
        <dbReference type="Proteomes" id="UP000525987"/>
    </source>
</evidence>
<dbReference type="Gene3D" id="3.40.50.300">
    <property type="entry name" value="P-loop containing nucleotide triphosphate hydrolases"/>
    <property type="match status" value="1"/>
</dbReference>
<dbReference type="PANTHER" id="PTHR43166">
    <property type="entry name" value="AMINO ACID IMPORT ATP-BINDING PROTEIN"/>
    <property type="match status" value="1"/>
</dbReference>
<evidence type="ECO:0000256" key="1">
    <source>
        <dbReference type="ARBA" id="ARBA00004417"/>
    </source>
</evidence>
<dbReference type="InterPro" id="IPR003593">
    <property type="entry name" value="AAA+_ATPase"/>
</dbReference>
<feature type="domain" description="ABC transporter" evidence="8">
    <location>
        <begin position="6"/>
        <end position="254"/>
    </location>
</feature>
<evidence type="ECO:0000256" key="7">
    <source>
        <dbReference type="ARBA" id="ARBA00023136"/>
    </source>
</evidence>
<evidence type="ECO:0000313" key="9">
    <source>
        <dbReference type="EMBL" id="MBB3141611.1"/>
    </source>
</evidence>
<dbReference type="InterPro" id="IPR027417">
    <property type="entry name" value="P-loop_NTPase"/>
</dbReference>
<dbReference type="GO" id="GO:0005886">
    <property type="term" value="C:plasma membrane"/>
    <property type="evidence" value="ECO:0007669"/>
    <property type="project" value="UniProtKB-SubCell"/>
</dbReference>
<dbReference type="Pfam" id="PF00005">
    <property type="entry name" value="ABC_tran"/>
    <property type="match status" value="1"/>
</dbReference>
<dbReference type="PROSITE" id="PS00211">
    <property type="entry name" value="ABC_TRANSPORTER_1"/>
    <property type="match status" value="1"/>
</dbReference>
<dbReference type="InterPro" id="IPR003439">
    <property type="entry name" value="ABC_transporter-like_ATP-bd"/>
</dbReference>
<dbReference type="SUPFAM" id="SSF52540">
    <property type="entry name" value="P-loop containing nucleoside triphosphate hydrolases"/>
    <property type="match status" value="1"/>
</dbReference>
<dbReference type="GO" id="GO:0015416">
    <property type="term" value="F:ABC-type phosphonate transporter activity"/>
    <property type="evidence" value="ECO:0007669"/>
    <property type="project" value="InterPro"/>
</dbReference>
<protein>
    <submittedName>
        <fullName evidence="9">Phosphonate transport system ATP-binding protein</fullName>
    </submittedName>
</protein>
<dbReference type="PROSITE" id="PS50893">
    <property type="entry name" value="ABC_TRANSPORTER_2"/>
    <property type="match status" value="1"/>
</dbReference>
<dbReference type="EMBL" id="JACHXM010000011">
    <property type="protein sequence ID" value="MBB3141611.1"/>
    <property type="molecule type" value="Genomic_DNA"/>
</dbReference>
<organism evidence="9 10">
    <name type="scientific">Halomonas organivorans</name>
    <dbReference type="NCBI Taxonomy" id="257772"/>
    <lineage>
        <taxon>Bacteria</taxon>
        <taxon>Pseudomonadati</taxon>
        <taxon>Pseudomonadota</taxon>
        <taxon>Gammaproteobacteria</taxon>
        <taxon>Oceanospirillales</taxon>
        <taxon>Halomonadaceae</taxon>
        <taxon>Halomonas</taxon>
    </lineage>
</organism>
<evidence type="ECO:0000256" key="6">
    <source>
        <dbReference type="ARBA" id="ARBA00022967"/>
    </source>
</evidence>
<dbReference type="PANTHER" id="PTHR43166:SF6">
    <property type="entry name" value="PHOSPHONATES IMPORT ATP-BINDING PROTEIN PHNC"/>
    <property type="match status" value="1"/>
</dbReference>
<comment type="caution">
    <text evidence="9">The sequence shown here is derived from an EMBL/GenBank/DDBJ whole genome shotgun (WGS) entry which is preliminary data.</text>
</comment>